<accession>A0A3G4ZMB4</accession>
<gene>
    <name evidence="1" type="ORF">Terrestrivirus4_50</name>
</gene>
<evidence type="ECO:0000313" key="1">
    <source>
        <dbReference type="EMBL" id="AYV76002.1"/>
    </source>
</evidence>
<name>A0A3G4ZMB4_9VIRU</name>
<dbReference type="EMBL" id="MK071982">
    <property type="protein sequence ID" value="AYV76002.1"/>
    <property type="molecule type" value="Genomic_DNA"/>
</dbReference>
<reference evidence="1" key="1">
    <citation type="submission" date="2018-10" db="EMBL/GenBank/DDBJ databases">
        <title>Hidden diversity of soil giant viruses.</title>
        <authorList>
            <person name="Schulz F."/>
            <person name="Alteio L."/>
            <person name="Goudeau D."/>
            <person name="Ryan E.M."/>
            <person name="Malmstrom R.R."/>
            <person name="Blanchard J."/>
            <person name="Woyke T."/>
        </authorList>
    </citation>
    <scope>NUCLEOTIDE SEQUENCE</scope>
    <source>
        <strain evidence="1">TEV1</strain>
    </source>
</reference>
<proteinExistence type="predicted"/>
<sequence length="41" mass="5136">MKFLILKIISLQYIYRHIIFNKPRTNSYKLWPIKMQNLLKK</sequence>
<protein>
    <submittedName>
        <fullName evidence="1">Uncharacterized protein</fullName>
    </submittedName>
</protein>
<organism evidence="1">
    <name type="scientific">Terrestrivirus sp</name>
    <dbReference type="NCBI Taxonomy" id="2487775"/>
    <lineage>
        <taxon>Viruses</taxon>
        <taxon>Varidnaviria</taxon>
        <taxon>Bamfordvirae</taxon>
        <taxon>Nucleocytoviricota</taxon>
        <taxon>Megaviricetes</taxon>
        <taxon>Imitervirales</taxon>
        <taxon>Mimiviridae</taxon>
        <taxon>Klosneuvirinae</taxon>
    </lineage>
</organism>